<evidence type="ECO:0000313" key="1">
    <source>
        <dbReference type="EMBL" id="CAD7268923.1"/>
    </source>
</evidence>
<organism evidence="1">
    <name type="scientific">Timema shepardi</name>
    <name type="common">Walking stick</name>
    <dbReference type="NCBI Taxonomy" id="629360"/>
    <lineage>
        <taxon>Eukaryota</taxon>
        <taxon>Metazoa</taxon>
        <taxon>Ecdysozoa</taxon>
        <taxon>Arthropoda</taxon>
        <taxon>Hexapoda</taxon>
        <taxon>Insecta</taxon>
        <taxon>Pterygota</taxon>
        <taxon>Neoptera</taxon>
        <taxon>Polyneoptera</taxon>
        <taxon>Phasmatodea</taxon>
        <taxon>Timematodea</taxon>
        <taxon>Timematoidea</taxon>
        <taxon>Timematidae</taxon>
        <taxon>Timema</taxon>
    </lineage>
</organism>
<dbReference type="AlphaFoldDB" id="A0A7R9BAJ3"/>
<accession>A0A7R9BAJ3</accession>
<reference evidence="1" key="1">
    <citation type="submission" date="2020-11" db="EMBL/GenBank/DDBJ databases">
        <authorList>
            <person name="Tran Van P."/>
        </authorList>
    </citation>
    <scope>NUCLEOTIDE SEQUENCE</scope>
</reference>
<gene>
    <name evidence="1" type="ORF">TSIB3V08_LOCUS12923</name>
</gene>
<proteinExistence type="predicted"/>
<name>A0A7R9BAJ3_TIMSH</name>
<sequence>MEGQLSLEMETNQNRPCTAWNLSVLYHEFDTYLLSQGHRQELLFALVTRHGAAAVARHDKDATRIRPQVALTICVCQHSSVRPYDRLGAERCLSQRLRDLQVPLRPQFTRLGCQLLIKFRDGHASPFRQKYKSASLVPSWPSPQISKTSQ</sequence>
<protein>
    <submittedName>
        <fullName evidence="1">Uncharacterized protein</fullName>
    </submittedName>
</protein>
<dbReference type="EMBL" id="OC018046">
    <property type="protein sequence ID" value="CAD7268923.1"/>
    <property type="molecule type" value="Genomic_DNA"/>
</dbReference>